<gene>
    <name evidence="1" type="ORF">S01H4_56438</name>
</gene>
<accession>X1EYW7</accession>
<sequence length="223" mass="25247">ATENRQRKDIPVSTWIKLTTKLFNKLTGTKAKRIKKIVEITLLSDASVRDYLNMGRLSLPLRIVLKEPAKRSKSEKELLAKIPLVDSEEKAPIGEKTPEKLIRRDALPLVPEGTMRVLARDDAFRKWDRKEPERALRVAIEAAGRGQHHVPEVIGAERGREKKPVVRVPVAEFKGPPAPLRVQFGRPITEALEKYVKDKDIISPEIAVKIIVRDFLTKEGYLG</sequence>
<protein>
    <submittedName>
        <fullName evidence="1">Uncharacterized protein</fullName>
    </submittedName>
</protein>
<proteinExistence type="predicted"/>
<organism evidence="1">
    <name type="scientific">marine sediment metagenome</name>
    <dbReference type="NCBI Taxonomy" id="412755"/>
    <lineage>
        <taxon>unclassified sequences</taxon>
        <taxon>metagenomes</taxon>
        <taxon>ecological metagenomes</taxon>
    </lineage>
</organism>
<evidence type="ECO:0000313" key="1">
    <source>
        <dbReference type="EMBL" id="GAH13798.1"/>
    </source>
</evidence>
<name>X1EYW7_9ZZZZ</name>
<feature type="non-terminal residue" evidence="1">
    <location>
        <position position="1"/>
    </location>
</feature>
<comment type="caution">
    <text evidence="1">The sequence shown here is derived from an EMBL/GenBank/DDBJ whole genome shotgun (WGS) entry which is preliminary data.</text>
</comment>
<dbReference type="EMBL" id="BART01032702">
    <property type="protein sequence ID" value="GAH13798.1"/>
    <property type="molecule type" value="Genomic_DNA"/>
</dbReference>
<dbReference type="AlphaFoldDB" id="X1EYW7"/>
<reference evidence="1" key="1">
    <citation type="journal article" date="2014" name="Front. Microbiol.">
        <title>High frequency of phylogenetically diverse reductive dehalogenase-homologous genes in deep subseafloor sedimentary metagenomes.</title>
        <authorList>
            <person name="Kawai M."/>
            <person name="Futagami T."/>
            <person name="Toyoda A."/>
            <person name="Takaki Y."/>
            <person name="Nishi S."/>
            <person name="Hori S."/>
            <person name="Arai W."/>
            <person name="Tsubouchi T."/>
            <person name="Morono Y."/>
            <person name="Uchiyama I."/>
            <person name="Ito T."/>
            <person name="Fujiyama A."/>
            <person name="Inagaki F."/>
            <person name="Takami H."/>
        </authorList>
    </citation>
    <scope>NUCLEOTIDE SEQUENCE</scope>
    <source>
        <strain evidence="1">Expedition CK06-06</strain>
    </source>
</reference>